<gene>
    <name evidence="1" type="ORF">PanWU01x14_091320</name>
</gene>
<dbReference type="AlphaFoldDB" id="A0A2P5D723"/>
<evidence type="ECO:0000313" key="2">
    <source>
        <dbReference type="Proteomes" id="UP000237105"/>
    </source>
</evidence>
<feature type="non-terminal residue" evidence="1">
    <location>
        <position position="1"/>
    </location>
</feature>
<comment type="caution">
    <text evidence="1">The sequence shown here is derived from an EMBL/GenBank/DDBJ whole genome shotgun (WGS) entry which is preliminary data.</text>
</comment>
<keyword evidence="2" id="KW-1185">Reference proteome</keyword>
<evidence type="ECO:0000313" key="1">
    <source>
        <dbReference type="EMBL" id="PON69107.1"/>
    </source>
</evidence>
<reference evidence="2" key="1">
    <citation type="submission" date="2016-06" db="EMBL/GenBank/DDBJ databases">
        <title>Parallel loss of symbiosis genes in relatives of nitrogen-fixing non-legume Parasponia.</title>
        <authorList>
            <person name="Van Velzen R."/>
            <person name="Holmer R."/>
            <person name="Bu F."/>
            <person name="Rutten L."/>
            <person name="Van Zeijl A."/>
            <person name="Liu W."/>
            <person name="Santuari L."/>
            <person name="Cao Q."/>
            <person name="Sharma T."/>
            <person name="Shen D."/>
            <person name="Roswanjaya Y."/>
            <person name="Wardhani T."/>
            <person name="Kalhor M.S."/>
            <person name="Jansen J."/>
            <person name="Van den Hoogen J."/>
            <person name="Gungor B."/>
            <person name="Hartog M."/>
            <person name="Hontelez J."/>
            <person name="Verver J."/>
            <person name="Yang W.-C."/>
            <person name="Schijlen E."/>
            <person name="Repin R."/>
            <person name="Schilthuizen M."/>
            <person name="Schranz E."/>
            <person name="Heidstra R."/>
            <person name="Miyata K."/>
            <person name="Fedorova E."/>
            <person name="Kohlen W."/>
            <person name="Bisseling T."/>
            <person name="Smit S."/>
            <person name="Geurts R."/>
        </authorList>
    </citation>
    <scope>NUCLEOTIDE SEQUENCE [LARGE SCALE GENOMIC DNA]</scope>
    <source>
        <strain evidence="2">cv. WU1-14</strain>
    </source>
</reference>
<proteinExistence type="predicted"/>
<protein>
    <submittedName>
        <fullName evidence="1">Uncharacterized protein</fullName>
    </submittedName>
</protein>
<accession>A0A2P5D723</accession>
<sequence length="68" mass="7797">IFGTPTALSSCVAVEARFHSRHYLFPTTPRLSQWWTHDSLPQHPSFFSFLRSDLLLSSILWGYIGDNS</sequence>
<name>A0A2P5D723_PARAD</name>
<dbReference type="EMBL" id="JXTB01000058">
    <property type="protein sequence ID" value="PON69107.1"/>
    <property type="molecule type" value="Genomic_DNA"/>
</dbReference>
<dbReference type="Proteomes" id="UP000237105">
    <property type="component" value="Unassembled WGS sequence"/>
</dbReference>
<organism evidence="1 2">
    <name type="scientific">Parasponia andersonii</name>
    <name type="common">Sponia andersonii</name>
    <dbReference type="NCBI Taxonomy" id="3476"/>
    <lineage>
        <taxon>Eukaryota</taxon>
        <taxon>Viridiplantae</taxon>
        <taxon>Streptophyta</taxon>
        <taxon>Embryophyta</taxon>
        <taxon>Tracheophyta</taxon>
        <taxon>Spermatophyta</taxon>
        <taxon>Magnoliopsida</taxon>
        <taxon>eudicotyledons</taxon>
        <taxon>Gunneridae</taxon>
        <taxon>Pentapetalae</taxon>
        <taxon>rosids</taxon>
        <taxon>fabids</taxon>
        <taxon>Rosales</taxon>
        <taxon>Cannabaceae</taxon>
        <taxon>Parasponia</taxon>
    </lineage>
</organism>